<accession>A0ABT4KWZ1</accession>
<sequence>MKLFKLMVLLAVLSSCSKDKTPVDEVTTFSNPNWMRIEIAKEQEAHAVYGNVDDTLTVSTLHAIYQTTDKGKTWVNKKMSNQPFYGFIVKQDSIFTLGYKSMKNQSGQIYASFSQYFSLDNGTSWKSLYQGATSLNRIKEYATVHLNNQITIKLKENLEPIDGNLNANYVLKNTIQIIRNGNSKILTLPFDNQITNLTLDEKGRLYVSATSAIHDKITGKYLNYEKSQPAIIYISKQNISAIID</sequence>
<reference evidence="1" key="1">
    <citation type="submission" date="2022-12" db="EMBL/GenBank/DDBJ databases">
        <title>Genome sequence of SJ11.</title>
        <authorList>
            <person name="Woo H."/>
        </authorList>
    </citation>
    <scope>NUCLEOTIDE SEQUENCE</scope>
    <source>
        <strain evidence="1">SJ11</strain>
    </source>
</reference>
<dbReference type="RefSeq" id="WP_269414563.1">
    <property type="nucleotide sequence ID" value="NZ_JAPWGL010000002.1"/>
</dbReference>
<keyword evidence="2" id="KW-1185">Reference proteome</keyword>
<dbReference type="InterPro" id="IPR015943">
    <property type="entry name" value="WD40/YVTN_repeat-like_dom_sf"/>
</dbReference>
<protein>
    <submittedName>
        <fullName evidence="1">Uncharacterized protein</fullName>
    </submittedName>
</protein>
<dbReference type="Gene3D" id="2.130.10.10">
    <property type="entry name" value="YVTN repeat-like/Quinoprotein amine dehydrogenase"/>
    <property type="match status" value="1"/>
</dbReference>
<gene>
    <name evidence="1" type="ORF">O0931_05525</name>
</gene>
<comment type="caution">
    <text evidence="1">The sequence shown here is derived from an EMBL/GenBank/DDBJ whole genome shotgun (WGS) entry which is preliminary data.</text>
</comment>
<proteinExistence type="predicted"/>
<dbReference type="SUPFAM" id="SSF110296">
    <property type="entry name" value="Oligoxyloglucan reducing end-specific cellobiohydrolase"/>
    <property type="match status" value="1"/>
</dbReference>
<dbReference type="PROSITE" id="PS51257">
    <property type="entry name" value="PROKAR_LIPOPROTEIN"/>
    <property type="match status" value="1"/>
</dbReference>
<organism evidence="1 2">
    <name type="scientific">Pedobacter rhodius</name>
    <dbReference type="NCBI Taxonomy" id="3004098"/>
    <lineage>
        <taxon>Bacteria</taxon>
        <taxon>Pseudomonadati</taxon>
        <taxon>Bacteroidota</taxon>
        <taxon>Sphingobacteriia</taxon>
        <taxon>Sphingobacteriales</taxon>
        <taxon>Sphingobacteriaceae</taxon>
        <taxon>Pedobacter</taxon>
    </lineage>
</organism>
<name>A0ABT4KWZ1_9SPHI</name>
<evidence type="ECO:0000313" key="2">
    <source>
        <dbReference type="Proteomes" id="UP001144341"/>
    </source>
</evidence>
<evidence type="ECO:0000313" key="1">
    <source>
        <dbReference type="EMBL" id="MCZ4222752.1"/>
    </source>
</evidence>
<dbReference type="Proteomes" id="UP001144341">
    <property type="component" value="Unassembled WGS sequence"/>
</dbReference>
<dbReference type="EMBL" id="JAPWGL010000002">
    <property type="protein sequence ID" value="MCZ4222752.1"/>
    <property type="molecule type" value="Genomic_DNA"/>
</dbReference>